<dbReference type="VEuPathDB" id="PiroplasmaDB:BBBOND_0003000"/>
<gene>
    <name evidence="2" type="ORF">BBBOND_0003000</name>
</gene>
<dbReference type="KEGG" id="bbig:BBBOND_0003000"/>
<dbReference type="EMBL" id="LK055094">
    <property type="protein sequence ID" value="CDR71642.1"/>
    <property type="molecule type" value="Genomic_DNA"/>
</dbReference>
<reference evidence="2" key="1">
    <citation type="journal article" date="2014" name="Nucleic Acids Res.">
        <title>The evolutionary dynamics of variant antigen genes in Babesia reveal a history of genomic innovation underlying host-parasite interaction.</title>
        <authorList>
            <person name="Jackson A.P."/>
            <person name="Otto T.D."/>
            <person name="Darby A."/>
            <person name="Ramaprasad A."/>
            <person name="Xia D."/>
            <person name="Echaide I.E."/>
            <person name="Farber M."/>
            <person name="Gahlot S."/>
            <person name="Gamble J."/>
            <person name="Gupta D."/>
            <person name="Gupta Y."/>
            <person name="Jackson L."/>
            <person name="Malandrin L."/>
            <person name="Malas T.B."/>
            <person name="Moussa E."/>
            <person name="Nair M."/>
            <person name="Reid AJ."/>
            <person name="Sanders M."/>
            <person name="Sharma J."/>
            <person name="Tracey A."/>
            <person name="Quail M.A."/>
            <person name="Weir W."/>
            <person name="Wastling J.M."/>
            <person name="Hall N."/>
            <person name="Willadsen P."/>
            <person name="Lingelbach K."/>
            <person name="Shiels B."/>
            <person name="Tait A."/>
            <person name="Berriman M."/>
            <person name="Allred D.R."/>
            <person name="Pain A."/>
        </authorList>
    </citation>
    <scope>NUCLEOTIDE SEQUENCE</scope>
    <source>
        <strain evidence="2">Bond</strain>
    </source>
</reference>
<dbReference type="GeneID" id="24561865"/>
<proteinExistence type="predicted"/>
<dbReference type="OrthoDB" id="10254720at2759"/>
<dbReference type="RefSeq" id="XP_012770589.1">
    <property type="nucleotide sequence ID" value="XM_012915135.1"/>
</dbReference>
<organism evidence="2">
    <name type="scientific">Babesia bigemina</name>
    <dbReference type="NCBI Taxonomy" id="5866"/>
    <lineage>
        <taxon>Eukaryota</taxon>
        <taxon>Sar</taxon>
        <taxon>Alveolata</taxon>
        <taxon>Apicomplexa</taxon>
        <taxon>Aconoidasida</taxon>
        <taxon>Piroplasmida</taxon>
        <taxon>Babesiidae</taxon>
        <taxon>Babesia</taxon>
    </lineage>
</organism>
<evidence type="ECO:0000313" key="2">
    <source>
        <dbReference type="EMBL" id="CDR71642.1"/>
    </source>
</evidence>
<feature type="transmembrane region" description="Helical" evidence="1">
    <location>
        <begin position="1777"/>
        <end position="1798"/>
    </location>
</feature>
<keyword evidence="1" id="KW-0472">Membrane</keyword>
<keyword evidence="1" id="KW-1133">Transmembrane helix</keyword>
<sequence length="1839" mass="205918">MTMLLEEPCRTLTPSFLGHLAGQLGAFVGESESVKKAVKNAIIAVFDIYPHLKNDLNDVYNSHVTTLSVSDNSADQAGDTAKISELNKQVKKEITETEQRIKSLNNHLNNLPSSPSPSAELAKLQSKLDALRKVNELCGFYVNVSKPSNEPKNLLDNLCSGLQTFLGFNKESKGYDGSGIVYSDLDRLCDGVMAFLSGVLGAVKDDEAVKTYDNMMSNKLEKVLEEVNKKIGSGREGLAVSVAAVKEWLEGYGNKVDEKTNNVITNLKTLRTNINFNISELSKLDNFDIAWPVWRDTVIGKLNETLQNATLAIEKLDKPLQVKIRNEFDEITLRIHELDRGAKSDEKEIEMLGRNVETHLEELYRDVEHKAFELERKCILGIQKSFNEDIQAPINIVSATLEEVRKKLSRWGEKAQLIVTAARYKAEQILTKIDKNKHSSTEHQNVVSAANALHKKAGILLKAIEDTRKKAADEVTGALSEVVKTNNALRYELNGVKEKIMEKVRDYVNRQLKGVDQLDKLDKKVKEGLVSLQSHILGDLNTYFEGLGETIITAATYATDPWGSVPRKGLQALGDQLRDTGLGTLPDVLTKLATEKTNSATKLFSSTIENLLMHIKEASNGQFSGGGTLTNPTFKELTEAITSGLEGAIKTEVAKHIGDDELAISPKIGTTLMKEFDGGDKKVKTLLESGIEGMVTGILEEKIGKGEDTDDGKVTITKANFSSYYDCIKQDGFTAKTILSGSASEGTLPDKIGNIKRIVIAALSVNEGTKPIDSTALKSALAAFNSKFEIFTDTIKKCVVNEQSMHDIEKKGVKGLLTDLKTMLTEDSVQNLNYDIQYGLTKLQKDIDGILGTNGRVNSANLGKIIAAGTEFHAKKIDKHLADCFSDIAAFLETRCDSKINSIKHEALYRHRDATKQQLEILNRGVRDRVDDIKSIIDTDVKTGVKGLMRWMGGELDASGAKSSTNKLDDLKTTVMSSDNIYEKFKKLSESFRYYFGLIYRHIKYEVNDPAKQLTKIKDAFDKLLNHLSASNNSKKYNYDNKFVNLLTTLSSSLTALHPAHFANPRHPELLDAVKKGLQGFVEQMERVYVNGYDGSENVTFFGFNTKLMTDDGKNCAKIFFTILERLYRDMDKLRETCRTNSNKSQICLYDWDNNKKTRNDNPLGNWLQRRGYVLSADKDTQNGELDRRHNGEKIIQLITKNGTHLQNMNAIFEVANKSNGQLFDLRGHLHKYYEVCHRKYIEKPKVPSNIYQMLQWLSGLWYNPSRDPLRKYFRTLFPTPDEYKGTSHDKIPTDKLILSATSTIKAQDLATHMLAPLCFYSEKMLITILGHGHSGGRYAVDFNTNADNLLYPNKDSACFDMLVDILNRVYHQLHFLLAQCHSGPKSGGWRDCYYGNGVAGSDWQCNDKQCPNERGEQKHNQNCDQKCNQTANCGIKSPLQSFLEDGLVGFLPHRLTNVGCGVKCSVTNHRGLPCKTPMGFADIGIAASHIKTGEYMKKALYSFCGPDSYLRKICGAINCLLRQPPQTLGDMFSFFQGYLSNWNGGGKKHKQEAFESAVKEANFNNAGTKLNVTSIQLSSNHKSHTAGEYEHPTGDLFSLLECKAKSASKPNVPCGAYLQSISYDVRVVYSKEYAGHYLSWVVYISETFWDLLKQLYEQCCRNCNKVGSRCHDRSCVNDCQVNKYYASPKPEYIDNIRHEYACGSIINCRATHAAIYALGFTFGSPHELSGEKERKTKRTCQDLCTALKHICSDGSVLARLVHEYIPKFLWEIREKFFWTTVALWLLSLLYLIHIMVIRLDLLHIKSHLHSPSSHRIAAQSLLAAARVNKLNRVFYLQP</sequence>
<reference evidence="2" key="2">
    <citation type="submission" date="2014-06" db="EMBL/GenBank/DDBJ databases">
        <authorList>
            <person name="Aslett M."/>
            <person name="De Silva Nishadi"/>
        </authorList>
    </citation>
    <scope>NUCLEOTIDE SEQUENCE</scope>
    <source>
        <strain evidence="2">Bond</strain>
    </source>
</reference>
<protein>
    <recommendedName>
        <fullName evidence="3">C3H1-type domain-containing protein</fullName>
    </recommendedName>
</protein>
<accession>A0A061BQ93</accession>
<name>A0A061BQ93_BABBI</name>
<keyword evidence="1" id="KW-0812">Transmembrane</keyword>
<evidence type="ECO:0008006" key="3">
    <source>
        <dbReference type="Google" id="ProtNLM"/>
    </source>
</evidence>
<evidence type="ECO:0000256" key="1">
    <source>
        <dbReference type="SAM" id="Phobius"/>
    </source>
</evidence>